<dbReference type="InterPro" id="IPR011989">
    <property type="entry name" value="ARM-like"/>
</dbReference>
<dbReference type="EMBL" id="MUJZ01042057">
    <property type="protein sequence ID" value="OTF75428.1"/>
    <property type="molecule type" value="Genomic_DNA"/>
</dbReference>
<name>A0A1Y3B643_EURMA</name>
<reference evidence="2 3" key="1">
    <citation type="submission" date="2017-03" db="EMBL/GenBank/DDBJ databases">
        <title>Genome Survey of Euroglyphus maynei.</title>
        <authorList>
            <person name="Arlian L.G."/>
            <person name="Morgan M.S."/>
            <person name="Rider S.D."/>
        </authorList>
    </citation>
    <scope>NUCLEOTIDE SEQUENCE [LARGE SCALE GENOMIC DNA]</scope>
    <source>
        <strain evidence="2">Arlian Lab</strain>
        <tissue evidence="2">Whole body</tissue>
    </source>
</reference>
<organism evidence="2 3">
    <name type="scientific">Euroglyphus maynei</name>
    <name type="common">Mayne's house dust mite</name>
    <dbReference type="NCBI Taxonomy" id="6958"/>
    <lineage>
        <taxon>Eukaryota</taxon>
        <taxon>Metazoa</taxon>
        <taxon>Ecdysozoa</taxon>
        <taxon>Arthropoda</taxon>
        <taxon>Chelicerata</taxon>
        <taxon>Arachnida</taxon>
        <taxon>Acari</taxon>
        <taxon>Acariformes</taxon>
        <taxon>Sarcoptiformes</taxon>
        <taxon>Astigmata</taxon>
        <taxon>Psoroptidia</taxon>
        <taxon>Analgoidea</taxon>
        <taxon>Pyroglyphidae</taxon>
        <taxon>Pyroglyphinae</taxon>
        <taxon>Euroglyphus</taxon>
    </lineage>
</organism>
<dbReference type="Proteomes" id="UP000194236">
    <property type="component" value="Unassembled WGS sequence"/>
</dbReference>
<dbReference type="OrthoDB" id="78088at2759"/>
<sequence length="115" mass="13324">MTMETRNYMGKLCDLLFKKIEEAEQVEQQTDHLLESHETVQMTEAMQDNLLMQMISKSGTHMEYSLLSACVCLLLGCCIQDNNEYRQSLSNILPDHSFKPLIEQLKKLRDFAHLA</sequence>
<evidence type="ECO:0000259" key="1">
    <source>
        <dbReference type="PROSITE" id="PS51271"/>
    </source>
</evidence>
<dbReference type="PROSITE" id="PS51271">
    <property type="entry name" value="WAPL"/>
    <property type="match status" value="1"/>
</dbReference>
<feature type="non-terminal residue" evidence="2">
    <location>
        <position position="115"/>
    </location>
</feature>
<proteinExistence type="predicted"/>
<dbReference type="InterPro" id="IPR012502">
    <property type="entry name" value="WAPL_dom"/>
</dbReference>
<evidence type="ECO:0000313" key="2">
    <source>
        <dbReference type="EMBL" id="OTF75428.1"/>
    </source>
</evidence>
<gene>
    <name evidence="2" type="ORF">BLA29_011648</name>
</gene>
<feature type="domain" description="WAPL" evidence="1">
    <location>
        <begin position="1"/>
        <end position="115"/>
    </location>
</feature>
<dbReference type="AlphaFoldDB" id="A0A1Y3B643"/>
<protein>
    <recommendedName>
        <fullName evidence="1">WAPL domain-containing protein</fullName>
    </recommendedName>
</protein>
<dbReference type="Gene3D" id="1.25.10.10">
    <property type="entry name" value="Leucine-rich Repeat Variant"/>
    <property type="match status" value="1"/>
</dbReference>
<dbReference type="PANTHER" id="PTHR22100:SF13">
    <property type="entry name" value="WINGS APART-LIKE PROTEIN HOMOLOG"/>
    <property type="match status" value="1"/>
</dbReference>
<keyword evidence="3" id="KW-1185">Reference proteome</keyword>
<evidence type="ECO:0000313" key="3">
    <source>
        <dbReference type="Proteomes" id="UP000194236"/>
    </source>
</evidence>
<dbReference type="PANTHER" id="PTHR22100">
    <property type="entry name" value="WINGS APART-LIKE PROTEIN HOMOLOG"/>
    <property type="match status" value="1"/>
</dbReference>
<accession>A0A1Y3B643</accession>
<dbReference type="InterPro" id="IPR039874">
    <property type="entry name" value="WAPL"/>
</dbReference>
<comment type="caution">
    <text evidence="2">The sequence shown here is derived from an EMBL/GenBank/DDBJ whole genome shotgun (WGS) entry which is preliminary data.</text>
</comment>